<dbReference type="RefSeq" id="WP_328375854.1">
    <property type="nucleotide sequence ID" value="NZ_CP107941.1"/>
</dbReference>
<proteinExistence type="predicted"/>
<organism evidence="1 2">
    <name type="scientific">Micromonospora zamorensis</name>
    <dbReference type="NCBI Taxonomy" id="709883"/>
    <lineage>
        <taxon>Bacteria</taxon>
        <taxon>Bacillati</taxon>
        <taxon>Actinomycetota</taxon>
        <taxon>Actinomycetes</taxon>
        <taxon>Micromonosporales</taxon>
        <taxon>Micromonosporaceae</taxon>
        <taxon>Micromonospora</taxon>
    </lineage>
</organism>
<protein>
    <submittedName>
        <fullName evidence="1">Uncharacterized protein</fullName>
    </submittedName>
</protein>
<dbReference type="EMBL" id="CP107941">
    <property type="protein sequence ID" value="WUI85539.1"/>
    <property type="molecule type" value="Genomic_DNA"/>
</dbReference>
<name>A0ABZ1PN31_9ACTN</name>
<evidence type="ECO:0000313" key="1">
    <source>
        <dbReference type="EMBL" id="WUI85539.1"/>
    </source>
</evidence>
<sequence>MLDPDHVVSGFSTNDYLDAEPAPAARAGLLAAQQTRRLPVRAQLAVRSPLAPRHPPV</sequence>
<reference evidence="1 2" key="1">
    <citation type="submission" date="2022-10" db="EMBL/GenBank/DDBJ databases">
        <title>The complete genomes of actinobacterial strains from the NBC collection.</title>
        <authorList>
            <person name="Joergensen T.S."/>
            <person name="Alvarez Arevalo M."/>
            <person name="Sterndorff E.B."/>
            <person name="Faurdal D."/>
            <person name="Vuksanovic O."/>
            <person name="Mourched A.-S."/>
            <person name="Charusanti P."/>
            <person name="Shaw S."/>
            <person name="Blin K."/>
            <person name="Weber T."/>
        </authorList>
    </citation>
    <scope>NUCLEOTIDE SEQUENCE [LARGE SCALE GENOMIC DNA]</scope>
    <source>
        <strain evidence="1 2">NBC_00396</strain>
    </source>
</reference>
<keyword evidence="2" id="KW-1185">Reference proteome</keyword>
<evidence type="ECO:0000313" key="2">
    <source>
        <dbReference type="Proteomes" id="UP001346877"/>
    </source>
</evidence>
<accession>A0ABZ1PN31</accession>
<dbReference type="Proteomes" id="UP001346877">
    <property type="component" value="Chromosome"/>
</dbReference>
<gene>
    <name evidence="1" type="ORF">OG375_14910</name>
</gene>